<dbReference type="EMBL" id="REGN01004804">
    <property type="protein sequence ID" value="RNA16125.1"/>
    <property type="molecule type" value="Genomic_DNA"/>
</dbReference>
<keyword evidence="2" id="KW-1185">Reference proteome</keyword>
<accession>A0A3M7QYT9</accession>
<protein>
    <submittedName>
        <fullName evidence="1">Uncharacterized protein</fullName>
    </submittedName>
</protein>
<gene>
    <name evidence="1" type="ORF">BpHYR1_030514</name>
</gene>
<comment type="caution">
    <text evidence="1">The sequence shown here is derived from an EMBL/GenBank/DDBJ whole genome shotgun (WGS) entry which is preliminary data.</text>
</comment>
<organism evidence="1 2">
    <name type="scientific">Brachionus plicatilis</name>
    <name type="common">Marine rotifer</name>
    <name type="synonym">Brachionus muelleri</name>
    <dbReference type="NCBI Taxonomy" id="10195"/>
    <lineage>
        <taxon>Eukaryota</taxon>
        <taxon>Metazoa</taxon>
        <taxon>Spiralia</taxon>
        <taxon>Gnathifera</taxon>
        <taxon>Rotifera</taxon>
        <taxon>Eurotatoria</taxon>
        <taxon>Monogononta</taxon>
        <taxon>Pseudotrocha</taxon>
        <taxon>Ploima</taxon>
        <taxon>Brachionidae</taxon>
        <taxon>Brachionus</taxon>
    </lineage>
</organism>
<sequence>MLVSIGSDDFSKVSRSSGSVISYRNNFVSEIIFSAVLIEKTYITVVKQKLVDINFIQPWKIYE</sequence>
<dbReference type="AlphaFoldDB" id="A0A3M7QYT9"/>
<dbReference type="Proteomes" id="UP000276133">
    <property type="component" value="Unassembled WGS sequence"/>
</dbReference>
<proteinExistence type="predicted"/>
<reference evidence="1 2" key="1">
    <citation type="journal article" date="2018" name="Sci. Rep.">
        <title>Genomic signatures of local adaptation to the degree of environmental predictability in rotifers.</title>
        <authorList>
            <person name="Franch-Gras L."/>
            <person name="Hahn C."/>
            <person name="Garcia-Roger E.M."/>
            <person name="Carmona M.J."/>
            <person name="Serra M."/>
            <person name="Gomez A."/>
        </authorList>
    </citation>
    <scope>NUCLEOTIDE SEQUENCE [LARGE SCALE GENOMIC DNA]</scope>
    <source>
        <strain evidence="1">HYR1</strain>
    </source>
</reference>
<evidence type="ECO:0000313" key="1">
    <source>
        <dbReference type="EMBL" id="RNA16125.1"/>
    </source>
</evidence>
<evidence type="ECO:0000313" key="2">
    <source>
        <dbReference type="Proteomes" id="UP000276133"/>
    </source>
</evidence>
<name>A0A3M7QYT9_BRAPC</name>